<keyword evidence="2" id="KW-0678">Repressor</keyword>
<feature type="binding site" evidence="7">
    <location>
        <position position="119"/>
    </location>
    <ligand>
        <name>Zn(2+)</name>
        <dbReference type="ChEBI" id="CHEBI:29105"/>
    </ligand>
</feature>
<dbReference type="Pfam" id="PF01475">
    <property type="entry name" value="FUR"/>
    <property type="match status" value="1"/>
</dbReference>
<dbReference type="AlphaFoldDB" id="A0A9D8PNJ6"/>
<dbReference type="SUPFAM" id="SSF46785">
    <property type="entry name" value="Winged helix' DNA-binding domain"/>
    <property type="match status" value="1"/>
</dbReference>
<evidence type="ECO:0000313" key="9">
    <source>
        <dbReference type="EMBL" id="MBN1571970.1"/>
    </source>
</evidence>
<name>A0A9D8PNJ6_9DELT</name>
<evidence type="ECO:0000256" key="4">
    <source>
        <dbReference type="ARBA" id="ARBA00023015"/>
    </source>
</evidence>
<evidence type="ECO:0000256" key="3">
    <source>
        <dbReference type="ARBA" id="ARBA00022833"/>
    </source>
</evidence>
<keyword evidence="8" id="KW-0408">Iron</keyword>
<evidence type="ECO:0000256" key="8">
    <source>
        <dbReference type="PIRSR" id="PIRSR602481-2"/>
    </source>
</evidence>
<evidence type="ECO:0000256" key="6">
    <source>
        <dbReference type="ARBA" id="ARBA00023163"/>
    </source>
</evidence>
<feature type="binding site" evidence="7">
    <location>
        <position position="122"/>
    </location>
    <ligand>
        <name>Zn(2+)</name>
        <dbReference type="ChEBI" id="CHEBI:29105"/>
    </ligand>
</feature>
<keyword evidence="3 7" id="KW-0862">Zinc</keyword>
<accession>A0A9D8PNJ6</accession>
<reference evidence="9" key="1">
    <citation type="journal article" date="2021" name="Environ. Microbiol.">
        <title>Genomic characterization of three novel Desulfobacterota classes expand the metabolic and phylogenetic diversity of the phylum.</title>
        <authorList>
            <person name="Murphy C.L."/>
            <person name="Biggerstaff J."/>
            <person name="Eichhorn A."/>
            <person name="Ewing E."/>
            <person name="Shahan R."/>
            <person name="Soriano D."/>
            <person name="Stewart S."/>
            <person name="VanMol K."/>
            <person name="Walker R."/>
            <person name="Walters P."/>
            <person name="Elshahed M.S."/>
            <person name="Youssef N.H."/>
        </authorList>
    </citation>
    <scope>NUCLEOTIDE SEQUENCE</scope>
    <source>
        <strain evidence="9">Zod_Metabat.24</strain>
    </source>
</reference>
<dbReference type="CDD" id="cd07153">
    <property type="entry name" value="Fur_like"/>
    <property type="match status" value="1"/>
</dbReference>
<dbReference type="Proteomes" id="UP000809273">
    <property type="component" value="Unassembled WGS sequence"/>
</dbReference>
<dbReference type="GO" id="GO:0045892">
    <property type="term" value="P:negative regulation of DNA-templated transcription"/>
    <property type="evidence" value="ECO:0007669"/>
    <property type="project" value="TreeGrafter"/>
</dbReference>
<comment type="similarity">
    <text evidence="1">Belongs to the Fur family.</text>
</comment>
<gene>
    <name evidence="9" type="ORF">JW984_02100</name>
</gene>
<dbReference type="PANTHER" id="PTHR33202:SF7">
    <property type="entry name" value="FERRIC UPTAKE REGULATION PROTEIN"/>
    <property type="match status" value="1"/>
</dbReference>
<evidence type="ECO:0000256" key="5">
    <source>
        <dbReference type="ARBA" id="ARBA00023125"/>
    </source>
</evidence>
<sequence length="130" mass="14870">MTNQRKVIMDVLKDVTTHPTADQVYEMVRKRLPKISLGTVYRNLEILSDLSMIQKIEVGGTQKRFDGNIENHYHVRCRVCGRVEDLPIESMVFSGLEKLYSGADGYTDLTHKLELVGVCPECKNKRDRAD</sequence>
<keyword evidence="4" id="KW-0805">Transcription regulation</keyword>
<keyword evidence="5" id="KW-0238">DNA-binding</keyword>
<dbReference type="InterPro" id="IPR036388">
    <property type="entry name" value="WH-like_DNA-bd_sf"/>
</dbReference>
<dbReference type="EMBL" id="JAFGIX010000009">
    <property type="protein sequence ID" value="MBN1571970.1"/>
    <property type="molecule type" value="Genomic_DNA"/>
</dbReference>
<evidence type="ECO:0000256" key="1">
    <source>
        <dbReference type="ARBA" id="ARBA00007957"/>
    </source>
</evidence>
<evidence type="ECO:0000256" key="7">
    <source>
        <dbReference type="PIRSR" id="PIRSR602481-1"/>
    </source>
</evidence>
<feature type="binding site" evidence="7">
    <location>
        <position position="77"/>
    </location>
    <ligand>
        <name>Zn(2+)</name>
        <dbReference type="ChEBI" id="CHEBI:29105"/>
    </ligand>
</feature>
<reference evidence="9" key="2">
    <citation type="submission" date="2021-01" db="EMBL/GenBank/DDBJ databases">
        <authorList>
            <person name="Hahn C.R."/>
            <person name="Youssef N.H."/>
            <person name="Elshahed M."/>
        </authorList>
    </citation>
    <scope>NUCLEOTIDE SEQUENCE</scope>
    <source>
        <strain evidence="9">Zod_Metabat.24</strain>
    </source>
</reference>
<evidence type="ECO:0000313" key="10">
    <source>
        <dbReference type="Proteomes" id="UP000809273"/>
    </source>
</evidence>
<dbReference type="InterPro" id="IPR043135">
    <property type="entry name" value="Fur_C"/>
</dbReference>
<organism evidence="9 10">
    <name type="scientific">Candidatus Zymogenus saltonus</name>
    <dbReference type="NCBI Taxonomy" id="2844893"/>
    <lineage>
        <taxon>Bacteria</taxon>
        <taxon>Deltaproteobacteria</taxon>
        <taxon>Candidatus Zymogenia</taxon>
        <taxon>Candidatus Zymogeniales</taxon>
        <taxon>Candidatus Zymogenaceae</taxon>
        <taxon>Candidatus Zymogenus</taxon>
    </lineage>
</organism>
<feature type="binding site" evidence="8">
    <location>
        <position position="111"/>
    </location>
    <ligand>
        <name>Fe cation</name>
        <dbReference type="ChEBI" id="CHEBI:24875"/>
    </ligand>
</feature>
<dbReference type="PANTHER" id="PTHR33202">
    <property type="entry name" value="ZINC UPTAKE REGULATION PROTEIN"/>
    <property type="match status" value="1"/>
</dbReference>
<dbReference type="Gene3D" id="1.10.10.10">
    <property type="entry name" value="Winged helix-like DNA-binding domain superfamily/Winged helix DNA-binding domain"/>
    <property type="match status" value="1"/>
</dbReference>
<keyword evidence="6" id="KW-0804">Transcription</keyword>
<dbReference type="Gene3D" id="3.30.1490.190">
    <property type="match status" value="1"/>
</dbReference>
<dbReference type="GO" id="GO:1900376">
    <property type="term" value="P:regulation of secondary metabolite biosynthetic process"/>
    <property type="evidence" value="ECO:0007669"/>
    <property type="project" value="TreeGrafter"/>
</dbReference>
<dbReference type="GO" id="GO:0008270">
    <property type="term" value="F:zinc ion binding"/>
    <property type="evidence" value="ECO:0007669"/>
    <property type="project" value="TreeGrafter"/>
</dbReference>
<comment type="cofactor">
    <cofactor evidence="7">
        <name>Zn(2+)</name>
        <dbReference type="ChEBI" id="CHEBI:29105"/>
    </cofactor>
    <text evidence="7">Binds 1 zinc ion per subunit.</text>
</comment>
<comment type="cofactor">
    <cofactor evidence="8">
        <name>Mn(2+)</name>
        <dbReference type="ChEBI" id="CHEBI:29035"/>
    </cofactor>
    <cofactor evidence="8">
        <name>Fe(2+)</name>
        <dbReference type="ChEBI" id="CHEBI:29033"/>
    </cofactor>
    <text evidence="8">Binds 1 Mn(2+) or Fe(2+) ion per subunit.</text>
</comment>
<comment type="caution">
    <text evidence="9">The sequence shown here is derived from an EMBL/GenBank/DDBJ whole genome shotgun (WGS) entry which is preliminary data.</text>
</comment>
<dbReference type="GO" id="GO:0000976">
    <property type="term" value="F:transcription cis-regulatory region binding"/>
    <property type="evidence" value="ECO:0007669"/>
    <property type="project" value="TreeGrafter"/>
</dbReference>
<keyword evidence="7" id="KW-0479">Metal-binding</keyword>
<evidence type="ECO:0000256" key="2">
    <source>
        <dbReference type="ARBA" id="ARBA00022491"/>
    </source>
</evidence>
<proteinExistence type="inferred from homology"/>
<dbReference type="GO" id="GO:0003700">
    <property type="term" value="F:DNA-binding transcription factor activity"/>
    <property type="evidence" value="ECO:0007669"/>
    <property type="project" value="InterPro"/>
</dbReference>
<dbReference type="InterPro" id="IPR036390">
    <property type="entry name" value="WH_DNA-bd_sf"/>
</dbReference>
<dbReference type="InterPro" id="IPR002481">
    <property type="entry name" value="FUR"/>
</dbReference>
<feature type="binding site" evidence="7">
    <location>
        <position position="80"/>
    </location>
    <ligand>
        <name>Zn(2+)</name>
        <dbReference type="ChEBI" id="CHEBI:29105"/>
    </ligand>
</feature>
<protein>
    <submittedName>
        <fullName evidence="9">Transcriptional repressor</fullName>
    </submittedName>
</protein>